<dbReference type="EMBL" id="AMCI01002169">
    <property type="protein sequence ID" value="EJX03421.1"/>
    <property type="molecule type" value="Genomic_DNA"/>
</dbReference>
<evidence type="ECO:0000313" key="2">
    <source>
        <dbReference type="EMBL" id="EJX03421.1"/>
    </source>
</evidence>
<feature type="compositionally biased region" description="Basic residues" evidence="1">
    <location>
        <begin position="33"/>
        <end position="49"/>
    </location>
</feature>
<name>J9CT78_9ZZZZ</name>
<accession>J9CT78</accession>
<comment type="caution">
    <text evidence="2">The sequence shown here is derived from an EMBL/GenBank/DDBJ whole genome shotgun (WGS) entry which is preliminary data.</text>
</comment>
<evidence type="ECO:0000256" key="1">
    <source>
        <dbReference type="SAM" id="MobiDB-lite"/>
    </source>
</evidence>
<gene>
    <name evidence="2" type="ORF">EVA_08474</name>
</gene>
<proteinExistence type="predicted"/>
<sequence>MTTPPRLSPSTLPVSLTLSWPAVLTARRKLLKRLTKNSSKSKQKPKKRPLPNMTGLAGMIRQAAH</sequence>
<protein>
    <submittedName>
        <fullName evidence="2">Uncharacterized protein</fullName>
    </submittedName>
</protein>
<reference evidence="2" key="1">
    <citation type="journal article" date="2012" name="PLoS ONE">
        <title>Gene sets for utilization of primary and secondary nutrition supplies in the distal gut of endangered iberian lynx.</title>
        <authorList>
            <person name="Alcaide M."/>
            <person name="Messina E."/>
            <person name="Richter M."/>
            <person name="Bargiela R."/>
            <person name="Peplies J."/>
            <person name="Huws S.A."/>
            <person name="Newbold C.J."/>
            <person name="Golyshin P.N."/>
            <person name="Simon M.A."/>
            <person name="Lopez G."/>
            <person name="Yakimov M.M."/>
            <person name="Ferrer M."/>
        </authorList>
    </citation>
    <scope>NUCLEOTIDE SEQUENCE</scope>
</reference>
<organism evidence="2">
    <name type="scientific">gut metagenome</name>
    <dbReference type="NCBI Taxonomy" id="749906"/>
    <lineage>
        <taxon>unclassified sequences</taxon>
        <taxon>metagenomes</taxon>
        <taxon>organismal metagenomes</taxon>
    </lineage>
</organism>
<feature type="region of interest" description="Disordered" evidence="1">
    <location>
        <begin position="33"/>
        <end position="65"/>
    </location>
</feature>
<dbReference type="AlphaFoldDB" id="J9CT78"/>